<reference evidence="2" key="1">
    <citation type="submission" date="2016-05" db="EMBL/GenBank/DDBJ databases">
        <title>Comparative genomics of biotechnologically important yeasts.</title>
        <authorList>
            <consortium name="DOE Joint Genome Institute"/>
            <person name="Riley R."/>
            <person name="Haridas S."/>
            <person name="Wolfe K.H."/>
            <person name="Lopes M.R."/>
            <person name="Hittinger C.T."/>
            <person name="Goker M."/>
            <person name="Salamov A."/>
            <person name="Wisecaver J."/>
            <person name="Long T.M."/>
            <person name="Aerts A.L."/>
            <person name="Barry K."/>
            <person name="Choi C."/>
            <person name="Clum A."/>
            <person name="Coughlan A.Y."/>
            <person name="Deshpande S."/>
            <person name="Douglass A.P."/>
            <person name="Hanson S.J."/>
            <person name="Klenk H.-P."/>
            <person name="Labutti K."/>
            <person name="Lapidus A."/>
            <person name="Lindquist E."/>
            <person name="Lipzen A."/>
            <person name="Meier-Kolthoff J.P."/>
            <person name="Ohm R.A."/>
            <person name="Otillar R.P."/>
            <person name="Pangilinan J."/>
            <person name="Peng Y."/>
            <person name="Rokas A."/>
            <person name="Rosa C.A."/>
            <person name="Scheuner C."/>
            <person name="Sibirny A.A."/>
            <person name="Slot J.C."/>
            <person name="Stielow J.B."/>
            <person name="Sun H."/>
            <person name="Kurtzman C.P."/>
            <person name="Blackwell M."/>
            <person name="Grigoriev I.V."/>
            <person name="Jeffries T.W."/>
        </authorList>
    </citation>
    <scope>NUCLEOTIDE SEQUENCE [LARGE SCALE GENOMIC DNA]</scope>
    <source>
        <strain evidence="2">NRRL Y-2460</strain>
    </source>
</reference>
<dbReference type="Pfam" id="PF11093">
    <property type="entry name" value="Mitochondr_Som1"/>
    <property type="match status" value="1"/>
</dbReference>
<dbReference type="Proteomes" id="UP000094236">
    <property type="component" value="Unassembled WGS sequence"/>
</dbReference>
<evidence type="ECO:0000313" key="2">
    <source>
        <dbReference type="Proteomes" id="UP000094236"/>
    </source>
</evidence>
<dbReference type="OrthoDB" id="3983163at2759"/>
<dbReference type="AlphaFoldDB" id="A0A1E4U2Y9"/>
<sequence length="123" mass="14606">MSPPIPVYSKKEIDNTYKKFLKDDDANCTLYSLIQNQCTFNGSEIICLPFKRLFTRCLRPKDKTTTEPRYQLIEITDETCNDYFKFNQFYQKQTGSGDDLLEKFLKADEIMRKVYQDEMNHSD</sequence>
<dbReference type="EMBL" id="KV454011">
    <property type="protein sequence ID" value="ODV98375.1"/>
    <property type="molecule type" value="Genomic_DNA"/>
</dbReference>
<evidence type="ECO:0000313" key="1">
    <source>
        <dbReference type="EMBL" id="ODV98375.1"/>
    </source>
</evidence>
<organism evidence="1 2">
    <name type="scientific">Pachysolen tannophilus NRRL Y-2460</name>
    <dbReference type="NCBI Taxonomy" id="669874"/>
    <lineage>
        <taxon>Eukaryota</taxon>
        <taxon>Fungi</taxon>
        <taxon>Dikarya</taxon>
        <taxon>Ascomycota</taxon>
        <taxon>Saccharomycotina</taxon>
        <taxon>Pichiomycetes</taxon>
        <taxon>Pachysolenaceae</taxon>
        <taxon>Pachysolen</taxon>
    </lineage>
</organism>
<proteinExistence type="predicted"/>
<name>A0A1E4U2Y9_PACTA</name>
<dbReference type="GO" id="GO:0042720">
    <property type="term" value="C:mitochondrial inner membrane peptidase complex"/>
    <property type="evidence" value="ECO:0007669"/>
    <property type="project" value="InterPro"/>
</dbReference>
<protein>
    <submittedName>
        <fullName evidence="1">Uncharacterized protein</fullName>
    </submittedName>
</protein>
<keyword evidence="2" id="KW-1185">Reference proteome</keyword>
<accession>A0A1E4U2Y9</accession>
<dbReference type="InterPro" id="IPR024645">
    <property type="entry name" value="Mitochondr_Som1"/>
</dbReference>
<gene>
    <name evidence="1" type="ORF">PACTADRAFT_185126</name>
</gene>